<keyword evidence="3 7" id="KW-0812">Transmembrane</keyword>
<dbReference type="Gramene" id="CDP06638">
    <property type="protein sequence ID" value="CDP06638"/>
    <property type="gene ID" value="GSCOC_T00023555001"/>
</dbReference>
<accession>A0A068UG82</accession>
<evidence type="ECO:0000256" key="6">
    <source>
        <dbReference type="ARBA" id="ARBA00044504"/>
    </source>
</evidence>
<dbReference type="PhylomeDB" id="A0A068UG82"/>
<dbReference type="PANTHER" id="PTHR19444:SF13">
    <property type="entry name" value="PROTEIN UNC-93 HOMOLOG A"/>
    <property type="match status" value="1"/>
</dbReference>
<dbReference type="OrthoDB" id="78663at2759"/>
<organism evidence="8 9">
    <name type="scientific">Coffea canephora</name>
    <name type="common">Robusta coffee</name>
    <dbReference type="NCBI Taxonomy" id="49390"/>
    <lineage>
        <taxon>Eukaryota</taxon>
        <taxon>Viridiplantae</taxon>
        <taxon>Streptophyta</taxon>
        <taxon>Embryophyta</taxon>
        <taxon>Tracheophyta</taxon>
        <taxon>Spermatophyta</taxon>
        <taxon>Magnoliopsida</taxon>
        <taxon>eudicotyledons</taxon>
        <taxon>Gunneridae</taxon>
        <taxon>Pentapetalae</taxon>
        <taxon>asterids</taxon>
        <taxon>lamiids</taxon>
        <taxon>Gentianales</taxon>
        <taxon>Rubiaceae</taxon>
        <taxon>Ixoroideae</taxon>
        <taxon>Gardenieae complex</taxon>
        <taxon>Bertiereae - Coffeeae clade</taxon>
        <taxon>Coffeeae</taxon>
        <taxon>Coffea</taxon>
    </lineage>
</organism>
<feature type="transmembrane region" description="Helical" evidence="7">
    <location>
        <begin position="252"/>
        <end position="273"/>
    </location>
</feature>
<dbReference type="InParanoid" id="A0A068UG82"/>
<feature type="transmembrane region" description="Helical" evidence="7">
    <location>
        <begin position="317"/>
        <end position="340"/>
    </location>
</feature>
<gene>
    <name evidence="8" type="ORF">GSCOC_T00023555001</name>
</gene>
<dbReference type="AlphaFoldDB" id="A0A068UG82"/>
<comment type="subcellular location">
    <subcellularLocation>
        <location evidence="1">Membrane</location>
        <topology evidence="1">Multi-pass membrane protein</topology>
    </subcellularLocation>
</comment>
<evidence type="ECO:0008006" key="10">
    <source>
        <dbReference type="Google" id="ProtNLM"/>
    </source>
</evidence>
<feature type="transmembrane region" description="Helical" evidence="7">
    <location>
        <begin position="406"/>
        <end position="429"/>
    </location>
</feature>
<dbReference type="InterPro" id="IPR036259">
    <property type="entry name" value="MFS_trans_sf"/>
</dbReference>
<reference evidence="9" key="1">
    <citation type="journal article" date="2014" name="Science">
        <title>The coffee genome provides insight into the convergent evolution of caffeine biosynthesis.</title>
        <authorList>
            <person name="Denoeud F."/>
            <person name="Carretero-Paulet L."/>
            <person name="Dereeper A."/>
            <person name="Droc G."/>
            <person name="Guyot R."/>
            <person name="Pietrella M."/>
            <person name="Zheng C."/>
            <person name="Alberti A."/>
            <person name="Anthony F."/>
            <person name="Aprea G."/>
            <person name="Aury J.M."/>
            <person name="Bento P."/>
            <person name="Bernard M."/>
            <person name="Bocs S."/>
            <person name="Campa C."/>
            <person name="Cenci A."/>
            <person name="Combes M.C."/>
            <person name="Crouzillat D."/>
            <person name="Da Silva C."/>
            <person name="Daddiego L."/>
            <person name="De Bellis F."/>
            <person name="Dussert S."/>
            <person name="Garsmeur O."/>
            <person name="Gayraud T."/>
            <person name="Guignon V."/>
            <person name="Jahn K."/>
            <person name="Jamilloux V."/>
            <person name="Joet T."/>
            <person name="Labadie K."/>
            <person name="Lan T."/>
            <person name="Leclercq J."/>
            <person name="Lepelley M."/>
            <person name="Leroy T."/>
            <person name="Li L.T."/>
            <person name="Librado P."/>
            <person name="Lopez L."/>
            <person name="Munoz A."/>
            <person name="Noel B."/>
            <person name="Pallavicini A."/>
            <person name="Perrotta G."/>
            <person name="Poncet V."/>
            <person name="Pot D."/>
            <person name="Priyono X."/>
            <person name="Rigoreau M."/>
            <person name="Rouard M."/>
            <person name="Rozas J."/>
            <person name="Tranchant-Dubreuil C."/>
            <person name="VanBuren R."/>
            <person name="Zhang Q."/>
            <person name="Andrade A.C."/>
            <person name="Argout X."/>
            <person name="Bertrand B."/>
            <person name="de Kochko A."/>
            <person name="Graziosi G."/>
            <person name="Henry R.J."/>
            <person name="Jayarama X."/>
            <person name="Ming R."/>
            <person name="Nagai C."/>
            <person name="Rounsley S."/>
            <person name="Sankoff D."/>
            <person name="Giuliano G."/>
            <person name="Albert V.A."/>
            <person name="Wincker P."/>
            <person name="Lashermes P."/>
        </authorList>
    </citation>
    <scope>NUCLEOTIDE SEQUENCE [LARGE SCALE GENOMIC DNA]</scope>
    <source>
        <strain evidence="9">cv. DH200-94</strain>
    </source>
</reference>
<dbReference type="InterPro" id="IPR051951">
    <property type="entry name" value="UNC-93_regulatory"/>
</dbReference>
<keyword evidence="4 7" id="KW-1133">Transmembrane helix</keyword>
<dbReference type="EMBL" id="HG739106">
    <property type="protein sequence ID" value="CDP06638.1"/>
    <property type="molecule type" value="Genomic_DNA"/>
</dbReference>
<dbReference type="OMA" id="NTACIIA"/>
<dbReference type="SUPFAM" id="SSF103473">
    <property type="entry name" value="MFS general substrate transporter"/>
    <property type="match status" value="1"/>
</dbReference>
<sequence>MAMDEETPLVVDHVNSSTQKNHTIVNYKRDVHILSWAFLLIFLAYGAAQNLESTINTEGDLGTISLGILYLSFTFFSVIASVVVGNLGSKNTLILGTTGYWLFIAANLKPTWYTMVPASLYLGFTASIIWVAQGTYLTSTARGHALDNDLPEGTVIGKFNGEFWGMFASHQFVGNLITLALLRGGKGGSTTSTTSLFIVFLCIMTIGTILMCFLSNRSATEKEEEQDSSVSFCYSVVSLFKAVLALLLDIRILLVIPLIAYSGFQQSFVWAAFTKHVVQPTLGERGVGGVMAVYGVFDAVCSLAAGQLTSGLSTITVIVLSGAFIQTIAFLLLFVHYSLLHGVVGFLYPFLIAALLGVGDGVLNTQLSAFLGIIFKHNLEGAFAQLKFWQSLSIAILFFMSPHITLHVIVVIILVILCFSVAAFLFLILKVERAFSFCTAA</sequence>
<feature type="transmembrane region" description="Helical" evidence="7">
    <location>
        <begin position="194"/>
        <end position="216"/>
    </location>
</feature>
<evidence type="ECO:0000256" key="4">
    <source>
        <dbReference type="ARBA" id="ARBA00022989"/>
    </source>
</evidence>
<dbReference type="GO" id="GO:0016020">
    <property type="term" value="C:membrane"/>
    <property type="evidence" value="ECO:0007669"/>
    <property type="project" value="UniProtKB-SubCell"/>
</dbReference>
<dbReference type="CDD" id="cd17338">
    <property type="entry name" value="MFS_unc93_like"/>
    <property type="match status" value="1"/>
</dbReference>
<keyword evidence="5 7" id="KW-0472">Membrane</keyword>
<dbReference type="STRING" id="49390.A0A068UG82"/>
<dbReference type="GO" id="GO:0055075">
    <property type="term" value="P:potassium ion homeostasis"/>
    <property type="evidence" value="ECO:0007669"/>
    <property type="project" value="InterPro"/>
</dbReference>
<evidence type="ECO:0000256" key="1">
    <source>
        <dbReference type="ARBA" id="ARBA00004141"/>
    </source>
</evidence>
<feature type="transmembrane region" description="Helical" evidence="7">
    <location>
        <begin position="31"/>
        <end position="48"/>
    </location>
</feature>
<feature type="transmembrane region" description="Helical" evidence="7">
    <location>
        <begin position="228"/>
        <end position="247"/>
    </location>
</feature>
<dbReference type="InterPro" id="IPR010291">
    <property type="entry name" value="Ion_channel_UNC-93"/>
</dbReference>
<comment type="similarity">
    <text evidence="6">Belongs to the major facilitator superfamily. Phosphate:H(+) symporter (TC 2.A.1.9) family.</text>
</comment>
<dbReference type="Proteomes" id="UP000295252">
    <property type="component" value="Chromosome VIII"/>
</dbReference>
<evidence type="ECO:0000313" key="9">
    <source>
        <dbReference type="Proteomes" id="UP000295252"/>
    </source>
</evidence>
<evidence type="ECO:0000256" key="5">
    <source>
        <dbReference type="ARBA" id="ARBA00023136"/>
    </source>
</evidence>
<evidence type="ECO:0000256" key="7">
    <source>
        <dbReference type="SAM" id="Phobius"/>
    </source>
</evidence>
<evidence type="ECO:0000256" key="2">
    <source>
        <dbReference type="ARBA" id="ARBA00009172"/>
    </source>
</evidence>
<feature type="transmembrane region" description="Helical" evidence="7">
    <location>
        <begin position="346"/>
        <end position="375"/>
    </location>
</feature>
<feature type="transmembrane region" description="Helical" evidence="7">
    <location>
        <begin position="285"/>
        <end position="305"/>
    </location>
</feature>
<comment type="similarity">
    <text evidence="2">Belongs to the unc-93 family.</text>
</comment>
<dbReference type="PANTHER" id="PTHR19444">
    <property type="entry name" value="UNC-93 RELATED"/>
    <property type="match status" value="1"/>
</dbReference>
<protein>
    <recommendedName>
        <fullName evidence="10">UNC93-like protein 3</fullName>
    </recommendedName>
</protein>
<name>A0A068UG82_COFCA</name>
<dbReference type="FunCoup" id="A0A068UG82">
    <property type="interactions" value="739"/>
</dbReference>
<proteinExistence type="inferred from homology"/>
<evidence type="ECO:0000256" key="3">
    <source>
        <dbReference type="ARBA" id="ARBA00022692"/>
    </source>
</evidence>
<dbReference type="Pfam" id="PF05978">
    <property type="entry name" value="UNC-93"/>
    <property type="match status" value="1"/>
</dbReference>
<evidence type="ECO:0000313" key="8">
    <source>
        <dbReference type="EMBL" id="CDP06638.1"/>
    </source>
</evidence>
<keyword evidence="9" id="KW-1185">Reference proteome</keyword>
<feature type="transmembrane region" description="Helical" evidence="7">
    <location>
        <begin position="68"/>
        <end position="89"/>
    </location>
</feature>
<dbReference type="Gene3D" id="1.20.1250.20">
    <property type="entry name" value="MFS general substrate transporter like domains"/>
    <property type="match status" value="1"/>
</dbReference>
<dbReference type="InterPro" id="IPR044771">
    <property type="entry name" value="UN933_plant"/>
</dbReference>